<evidence type="ECO:0000313" key="3">
    <source>
        <dbReference type="Proteomes" id="UP000006038"/>
    </source>
</evidence>
<sequence length="163" mass="18038">MSGGNLELPSGTVEGGDGSLDADGTCKEFLGDICQKYPWGINETPSEHYVHAIRKELNPTGKDQDLTSMFECSSHTKRGDKTDSTSSESGDCTAKTDNVLEEEERDDLSIVDSDDEEWVAQDAKADNEIPQVAYDKDNPPMIVHTIYPSMHEFRLTISQYSIN</sequence>
<organism evidence="2">
    <name type="scientific">Oryza brachyantha</name>
    <name type="common">malo sina</name>
    <dbReference type="NCBI Taxonomy" id="4533"/>
    <lineage>
        <taxon>Eukaryota</taxon>
        <taxon>Viridiplantae</taxon>
        <taxon>Streptophyta</taxon>
        <taxon>Embryophyta</taxon>
        <taxon>Tracheophyta</taxon>
        <taxon>Spermatophyta</taxon>
        <taxon>Magnoliopsida</taxon>
        <taxon>Liliopsida</taxon>
        <taxon>Poales</taxon>
        <taxon>Poaceae</taxon>
        <taxon>BOP clade</taxon>
        <taxon>Oryzoideae</taxon>
        <taxon>Oryzeae</taxon>
        <taxon>Oryzinae</taxon>
        <taxon>Oryza</taxon>
    </lineage>
</organism>
<dbReference type="EnsemblPlants" id="OB06G21940.1">
    <property type="protein sequence ID" value="OB06G21940.1"/>
    <property type="gene ID" value="OB06G21940"/>
</dbReference>
<dbReference type="Gramene" id="OB06G21940.1">
    <property type="protein sequence ID" value="OB06G21940.1"/>
    <property type="gene ID" value="OB06G21940"/>
</dbReference>
<proteinExistence type="predicted"/>
<dbReference type="STRING" id="4533.J3MDV0"/>
<reference evidence="2" key="1">
    <citation type="journal article" date="2013" name="Nat. Commun.">
        <title>Whole-genome sequencing of Oryza brachyantha reveals mechanisms underlying Oryza genome evolution.</title>
        <authorList>
            <person name="Chen J."/>
            <person name="Huang Q."/>
            <person name="Gao D."/>
            <person name="Wang J."/>
            <person name="Lang Y."/>
            <person name="Liu T."/>
            <person name="Li B."/>
            <person name="Bai Z."/>
            <person name="Luis Goicoechea J."/>
            <person name="Liang C."/>
            <person name="Chen C."/>
            <person name="Zhang W."/>
            <person name="Sun S."/>
            <person name="Liao Y."/>
            <person name="Zhang X."/>
            <person name="Yang L."/>
            <person name="Song C."/>
            <person name="Wang M."/>
            <person name="Shi J."/>
            <person name="Liu G."/>
            <person name="Liu J."/>
            <person name="Zhou H."/>
            <person name="Zhou W."/>
            <person name="Yu Q."/>
            <person name="An N."/>
            <person name="Chen Y."/>
            <person name="Cai Q."/>
            <person name="Wang B."/>
            <person name="Liu B."/>
            <person name="Min J."/>
            <person name="Huang Y."/>
            <person name="Wu H."/>
            <person name="Li Z."/>
            <person name="Zhang Y."/>
            <person name="Yin Y."/>
            <person name="Song W."/>
            <person name="Jiang J."/>
            <person name="Jackson S.A."/>
            <person name="Wing R.A."/>
            <person name="Wang J."/>
            <person name="Chen M."/>
        </authorList>
    </citation>
    <scope>NUCLEOTIDE SEQUENCE [LARGE SCALE GENOMIC DNA]</scope>
    <source>
        <strain evidence="2">cv. IRGC 101232</strain>
    </source>
</reference>
<dbReference type="AlphaFoldDB" id="J3MDV0"/>
<name>J3MDV0_ORYBR</name>
<reference evidence="2" key="2">
    <citation type="submission" date="2013-04" db="UniProtKB">
        <authorList>
            <consortium name="EnsemblPlants"/>
        </authorList>
    </citation>
    <scope>IDENTIFICATION</scope>
</reference>
<dbReference type="HOGENOM" id="CLU_1629624_0_0_1"/>
<keyword evidence="3" id="KW-1185">Reference proteome</keyword>
<dbReference type="Proteomes" id="UP000006038">
    <property type="component" value="Chromosome 6"/>
</dbReference>
<feature type="region of interest" description="Disordered" evidence="1">
    <location>
        <begin position="58"/>
        <end position="109"/>
    </location>
</feature>
<feature type="region of interest" description="Disordered" evidence="1">
    <location>
        <begin position="1"/>
        <end position="22"/>
    </location>
</feature>
<evidence type="ECO:0000256" key="1">
    <source>
        <dbReference type="SAM" id="MobiDB-lite"/>
    </source>
</evidence>
<accession>J3MDV0</accession>
<evidence type="ECO:0000313" key="2">
    <source>
        <dbReference type="EnsemblPlants" id="OB06G21940.1"/>
    </source>
</evidence>
<protein>
    <submittedName>
        <fullName evidence="2">Uncharacterized protein</fullName>
    </submittedName>
</protein>